<dbReference type="InterPro" id="IPR005583">
    <property type="entry name" value="YaaA"/>
</dbReference>
<gene>
    <name evidence="2" type="ORF">ACFFV7_04225</name>
</gene>
<proteinExistence type="predicted"/>
<reference evidence="2 3" key="1">
    <citation type="submission" date="2024-09" db="EMBL/GenBank/DDBJ databases">
        <authorList>
            <person name="Sun Q."/>
            <person name="Mori K."/>
        </authorList>
    </citation>
    <scope>NUCLEOTIDE SEQUENCE [LARGE SCALE GENOMIC DNA]</scope>
    <source>
        <strain evidence="2 3">CCM 3426</strain>
    </source>
</reference>
<sequence>MLILLPPSEGKATEGSGPPLGELSFPKLGRARGRVLTALIRASKRRDAPQVLGLTPGLAGEAAKNTVLRTAPTLPAAELYTGVLYDNLALNTLDDAARARAEESVLIFSGLWGVLRVTDRVPPYRLSMGVSLPPLGGLAAYWRPHLAKELDRVPGLVVDLRSSTYAGAWQPGDRSVSVRVFRDGKVVSHMAKATRGEIARVLFQQEEAPSTPGELAKALDNLGYQVELIEPVRVARPWILDVHLTDAHPTDAR</sequence>
<accession>A0ABV5I771</accession>
<dbReference type="EMBL" id="JBHMEI010000002">
    <property type="protein sequence ID" value="MFB9200391.1"/>
    <property type="molecule type" value="Genomic_DNA"/>
</dbReference>
<dbReference type="RefSeq" id="WP_189650587.1">
    <property type="nucleotide sequence ID" value="NZ_BMRC01000014.1"/>
</dbReference>
<evidence type="ECO:0000313" key="2">
    <source>
        <dbReference type="EMBL" id="MFB9200391.1"/>
    </source>
</evidence>
<comment type="caution">
    <text evidence="2">The sequence shown here is derived from an EMBL/GenBank/DDBJ whole genome shotgun (WGS) entry which is preliminary data.</text>
</comment>
<protein>
    <submittedName>
        <fullName evidence="2">YaaA family protein</fullName>
    </submittedName>
</protein>
<dbReference type="PANTHER" id="PTHR30283:SF4">
    <property type="entry name" value="PEROXIDE STRESS RESISTANCE PROTEIN YAAA"/>
    <property type="match status" value="1"/>
</dbReference>
<evidence type="ECO:0000256" key="1">
    <source>
        <dbReference type="SAM" id="MobiDB-lite"/>
    </source>
</evidence>
<dbReference type="Proteomes" id="UP001589647">
    <property type="component" value="Unassembled WGS sequence"/>
</dbReference>
<evidence type="ECO:0000313" key="3">
    <source>
        <dbReference type="Proteomes" id="UP001589647"/>
    </source>
</evidence>
<name>A0ABV5I771_9ACTN</name>
<dbReference type="PANTHER" id="PTHR30283">
    <property type="entry name" value="PEROXIDE STRESS RESPONSE PROTEIN YAAA"/>
    <property type="match status" value="1"/>
</dbReference>
<organism evidence="2 3">
    <name type="scientific">Nonomuraea spiralis</name>
    <dbReference type="NCBI Taxonomy" id="46182"/>
    <lineage>
        <taxon>Bacteria</taxon>
        <taxon>Bacillati</taxon>
        <taxon>Actinomycetota</taxon>
        <taxon>Actinomycetes</taxon>
        <taxon>Streptosporangiales</taxon>
        <taxon>Streptosporangiaceae</taxon>
        <taxon>Nonomuraea</taxon>
    </lineage>
</organism>
<dbReference type="Pfam" id="PF03883">
    <property type="entry name" value="H2O2_YaaD"/>
    <property type="match status" value="1"/>
</dbReference>
<keyword evidence="3" id="KW-1185">Reference proteome</keyword>
<feature type="region of interest" description="Disordered" evidence="1">
    <location>
        <begin position="1"/>
        <end position="23"/>
    </location>
</feature>